<sequence length="253" mass="27016">MTENRLKTRLKSGEVVLGPFVNLSSPALIEIAAFAGFDFVILDTEHGPLDIATCEDLCRVADAVGISPIVRVRENNGPQILRALDIGAAGAQVPQICTKADAQAVVHAGKYAPLGMRGMSPYTRASWYSAQGTRVTDRLNDLSMLLVHVEGVEGLNNLSDILSVKGLDVIFLGPYDLSQSLGIPGQVTDPRVVDRMKEAAKRIRDAGLAVGTFADGPDAAKRWIDAGVQYVSISVDTGIYLKACREIVKAVKG</sequence>
<proteinExistence type="inferred from homology"/>
<protein>
    <submittedName>
        <fullName evidence="5">Aldolase</fullName>
    </submittedName>
</protein>
<dbReference type="InterPro" id="IPR005000">
    <property type="entry name" value="Aldolase/citrate-lyase_domain"/>
</dbReference>
<dbReference type="GO" id="GO:0005737">
    <property type="term" value="C:cytoplasm"/>
    <property type="evidence" value="ECO:0007669"/>
    <property type="project" value="TreeGrafter"/>
</dbReference>
<dbReference type="InterPro" id="IPR015813">
    <property type="entry name" value="Pyrv/PenolPyrv_kinase-like_dom"/>
</dbReference>
<accession>A0A1F6CA53</accession>
<dbReference type="GO" id="GO:0046872">
    <property type="term" value="F:metal ion binding"/>
    <property type="evidence" value="ECO:0007669"/>
    <property type="project" value="UniProtKB-KW"/>
</dbReference>
<gene>
    <name evidence="5" type="ORF">A3F84_20545</name>
</gene>
<keyword evidence="3" id="KW-0456">Lyase</keyword>
<name>A0A1F6CA53_HANXR</name>
<evidence type="ECO:0000313" key="6">
    <source>
        <dbReference type="Proteomes" id="UP000178606"/>
    </source>
</evidence>
<evidence type="ECO:0000256" key="2">
    <source>
        <dbReference type="ARBA" id="ARBA00022723"/>
    </source>
</evidence>
<dbReference type="EMBL" id="MFKF01000355">
    <property type="protein sequence ID" value="OGG45931.1"/>
    <property type="molecule type" value="Genomic_DNA"/>
</dbReference>
<dbReference type="SUPFAM" id="SSF51621">
    <property type="entry name" value="Phosphoenolpyruvate/pyruvate domain"/>
    <property type="match status" value="1"/>
</dbReference>
<organism evidence="5 6">
    <name type="scientific">Handelsmanbacteria sp. (strain RIFCSPLOWO2_12_FULL_64_10)</name>
    <dbReference type="NCBI Taxonomy" id="1817868"/>
    <lineage>
        <taxon>Bacteria</taxon>
        <taxon>Candidatus Handelsmaniibacteriota</taxon>
    </lineage>
</organism>
<keyword evidence="2" id="KW-0479">Metal-binding</keyword>
<feature type="domain" description="HpcH/HpaI aldolase/citrate lyase" evidence="4">
    <location>
        <begin position="20"/>
        <end position="241"/>
    </location>
</feature>
<dbReference type="AlphaFoldDB" id="A0A1F6CA53"/>
<dbReference type="PANTHER" id="PTHR30502">
    <property type="entry name" value="2-KETO-3-DEOXY-L-RHAMNONATE ALDOLASE"/>
    <property type="match status" value="1"/>
</dbReference>
<dbReference type="PANTHER" id="PTHR30502:SF0">
    <property type="entry name" value="PHOSPHOENOLPYRUVATE CARBOXYLASE FAMILY PROTEIN"/>
    <property type="match status" value="1"/>
</dbReference>
<dbReference type="GO" id="GO:0016832">
    <property type="term" value="F:aldehyde-lyase activity"/>
    <property type="evidence" value="ECO:0007669"/>
    <property type="project" value="TreeGrafter"/>
</dbReference>
<evidence type="ECO:0000259" key="4">
    <source>
        <dbReference type="Pfam" id="PF03328"/>
    </source>
</evidence>
<dbReference type="InterPro" id="IPR050251">
    <property type="entry name" value="HpcH-HpaI_aldolase"/>
</dbReference>
<dbReference type="Pfam" id="PF03328">
    <property type="entry name" value="HpcH_HpaI"/>
    <property type="match status" value="1"/>
</dbReference>
<comment type="caution">
    <text evidence="5">The sequence shown here is derived from an EMBL/GenBank/DDBJ whole genome shotgun (WGS) entry which is preliminary data.</text>
</comment>
<dbReference type="Gene3D" id="3.20.20.60">
    <property type="entry name" value="Phosphoenolpyruvate-binding domains"/>
    <property type="match status" value="1"/>
</dbReference>
<dbReference type="InterPro" id="IPR040442">
    <property type="entry name" value="Pyrv_kinase-like_dom_sf"/>
</dbReference>
<dbReference type="Proteomes" id="UP000178606">
    <property type="component" value="Unassembled WGS sequence"/>
</dbReference>
<evidence type="ECO:0000313" key="5">
    <source>
        <dbReference type="EMBL" id="OGG45931.1"/>
    </source>
</evidence>
<reference evidence="5 6" key="1">
    <citation type="journal article" date="2016" name="Nat. Commun.">
        <title>Thousands of microbial genomes shed light on interconnected biogeochemical processes in an aquifer system.</title>
        <authorList>
            <person name="Anantharaman K."/>
            <person name="Brown C.T."/>
            <person name="Hug L.A."/>
            <person name="Sharon I."/>
            <person name="Castelle C.J."/>
            <person name="Probst A.J."/>
            <person name="Thomas B.C."/>
            <person name="Singh A."/>
            <person name="Wilkins M.J."/>
            <person name="Karaoz U."/>
            <person name="Brodie E.L."/>
            <person name="Williams K.H."/>
            <person name="Hubbard S.S."/>
            <person name="Banfield J.F."/>
        </authorList>
    </citation>
    <scope>NUCLEOTIDE SEQUENCE [LARGE SCALE GENOMIC DNA]</scope>
    <source>
        <strain evidence="6">RIFCSPLOWO2_12_FULL_64_10</strain>
    </source>
</reference>
<evidence type="ECO:0000256" key="3">
    <source>
        <dbReference type="ARBA" id="ARBA00023239"/>
    </source>
</evidence>
<evidence type="ECO:0000256" key="1">
    <source>
        <dbReference type="ARBA" id="ARBA00005568"/>
    </source>
</evidence>
<comment type="similarity">
    <text evidence="1">Belongs to the HpcH/HpaI aldolase family.</text>
</comment>